<keyword evidence="3" id="KW-1185">Reference proteome</keyword>
<gene>
    <name evidence="2" type="ORF">CEXT_152511</name>
</gene>
<organism evidence="2 3">
    <name type="scientific">Caerostris extrusa</name>
    <name type="common">Bark spider</name>
    <name type="synonym">Caerostris bankana</name>
    <dbReference type="NCBI Taxonomy" id="172846"/>
    <lineage>
        <taxon>Eukaryota</taxon>
        <taxon>Metazoa</taxon>
        <taxon>Ecdysozoa</taxon>
        <taxon>Arthropoda</taxon>
        <taxon>Chelicerata</taxon>
        <taxon>Arachnida</taxon>
        <taxon>Araneae</taxon>
        <taxon>Araneomorphae</taxon>
        <taxon>Entelegynae</taxon>
        <taxon>Araneoidea</taxon>
        <taxon>Araneidae</taxon>
        <taxon>Caerostris</taxon>
    </lineage>
</organism>
<feature type="region of interest" description="Disordered" evidence="1">
    <location>
        <begin position="59"/>
        <end position="89"/>
    </location>
</feature>
<proteinExistence type="predicted"/>
<protein>
    <submittedName>
        <fullName evidence="2">Uncharacterized protein</fullName>
    </submittedName>
</protein>
<dbReference type="Proteomes" id="UP001054945">
    <property type="component" value="Unassembled WGS sequence"/>
</dbReference>
<dbReference type="AlphaFoldDB" id="A0AAV4VRI0"/>
<dbReference type="PROSITE" id="PS51257">
    <property type="entry name" value="PROKAR_LIPOPROTEIN"/>
    <property type="match status" value="1"/>
</dbReference>
<name>A0AAV4VRI0_CAEEX</name>
<accession>A0AAV4VRI0</accession>
<dbReference type="EMBL" id="BPLR01015002">
    <property type="protein sequence ID" value="GIY72882.1"/>
    <property type="molecule type" value="Genomic_DNA"/>
</dbReference>
<feature type="compositionally biased region" description="Low complexity" evidence="1">
    <location>
        <begin position="70"/>
        <end position="81"/>
    </location>
</feature>
<evidence type="ECO:0000313" key="3">
    <source>
        <dbReference type="Proteomes" id="UP001054945"/>
    </source>
</evidence>
<comment type="caution">
    <text evidence="2">The sequence shown here is derived from an EMBL/GenBank/DDBJ whole genome shotgun (WGS) entry which is preliminary data.</text>
</comment>
<reference evidence="2 3" key="1">
    <citation type="submission" date="2021-06" db="EMBL/GenBank/DDBJ databases">
        <title>Caerostris extrusa draft genome.</title>
        <authorList>
            <person name="Kono N."/>
            <person name="Arakawa K."/>
        </authorList>
    </citation>
    <scope>NUCLEOTIDE SEQUENCE [LARGE SCALE GENOMIC DNA]</scope>
</reference>
<sequence>MFLIRVFLEAQMNNLTETASWPGLITSICSCQMECWCATKKKIPVQGWLAEDQAWAQPGSLPDQVTQKHQTGGQDTQTFFTSESETMLN</sequence>
<evidence type="ECO:0000256" key="1">
    <source>
        <dbReference type="SAM" id="MobiDB-lite"/>
    </source>
</evidence>
<evidence type="ECO:0000313" key="2">
    <source>
        <dbReference type="EMBL" id="GIY72882.1"/>
    </source>
</evidence>